<reference evidence="4" key="1">
    <citation type="submission" date="2021-01" db="EMBL/GenBank/DDBJ databases">
        <authorList>
            <consortium name="Genoscope - CEA"/>
            <person name="William W."/>
        </authorList>
    </citation>
    <scope>NUCLEOTIDE SEQUENCE</scope>
</reference>
<keyword evidence="5" id="KW-1185">Reference proteome</keyword>
<gene>
    <name evidence="4" type="ORF">PSON_ATCC_30995.1.T0770168</name>
</gene>
<dbReference type="Proteomes" id="UP000692954">
    <property type="component" value="Unassembled WGS sequence"/>
</dbReference>
<keyword evidence="1" id="KW-0175">Coiled coil</keyword>
<dbReference type="CDD" id="cd00024">
    <property type="entry name" value="CD_CSD"/>
    <property type="match status" value="1"/>
</dbReference>
<dbReference type="InterPro" id="IPR000953">
    <property type="entry name" value="Chromo/chromo_shadow_dom"/>
</dbReference>
<accession>A0A8S1PG52</accession>
<feature type="region of interest" description="Disordered" evidence="2">
    <location>
        <begin position="415"/>
        <end position="448"/>
    </location>
</feature>
<dbReference type="InterPro" id="IPR023780">
    <property type="entry name" value="Chromo_domain"/>
</dbReference>
<evidence type="ECO:0000313" key="4">
    <source>
        <dbReference type="EMBL" id="CAD8102252.1"/>
    </source>
</evidence>
<organism evidence="4 5">
    <name type="scientific">Paramecium sonneborni</name>
    <dbReference type="NCBI Taxonomy" id="65129"/>
    <lineage>
        <taxon>Eukaryota</taxon>
        <taxon>Sar</taxon>
        <taxon>Alveolata</taxon>
        <taxon>Ciliophora</taxon>
        <taxon>Intramacronucleata</taxon>
        <taxon>Oligohymenophorea</taxon>
        <taxon>Peniculida</taxon>
        <taxon>Parameciidae</taxon>
        <taxon>Paramecium</taxon>
    </lineage>
</organism>
<dbReference type="AlphaFoldDB" id="A0A8S1PG52"/>
<proteinExistence type="predicted"/>
<sequence length="635" mass="75440">MKCSNRKNNNNQAIYEVQFIYGKKLFKNNYHYAVKWSGWPISQMSWEPLTSFTEDSCYLIRRFETRICYLFYNKKISPSQNGIRIHVKKRFCQVYIPQIINKNKSIIDQKWKLQNISNQLIQTQSIITQNIKDVSLVAQDSKLESKGIIVQFNQLPPFLGERQIKQNIVSIQSMNNFNQILKKDREIEKDIKYLISLEKAQKNKIKEQQQQVIQYCDVQNEQQDQGGQKINQNQSFNQTYNNNKLSKKNTKQSNSNEKKNENTRQQRQKIKKKSEPFNNRITKKFLSRSFDQEKKRKQDQSYGEIITIEDDCESFQVDIQSQEEVDLNEKKEVFHINVKKQKQLQKSTSLILEQSLIIAKDQQQKREKGRAVKTANFKTFQNLINQESQIQQEENKNDDDINDNQINMIQFDDYLNNSNENSHNTMSNNNENNNNNDNNNINNNNNNNINKQKFIIKSDKSQYFQSNVIKDQVNQNKIQKNVEKDDLQDQIQNQKKKENENLVDIIFKEPKQQSQIKTSQQIQQEIQKLHLDRMAQNKPSRCSVPIIPRIKDVQIQVYIIEIDQQEMIQYDSELNKVIIPKLMISTINSHQLMNEQLFFQCLYENGKEYYLQYDELKAQNPQELLDYMILNSMLI</sequence>
<name>A0A8S1PG52_9CILI</name>
<dbReference type="Pfam" id="PF00385">
    <property type="entry name" value="Chromo"/>
    <property type="match status" value="1"/>
</dbReference>
<feature type="domain" description="Chromo" evidence="3">
    <location>
        <begin position="15"/>
        <end position="66"/>
    </location>
</feature>
<evidence type="ECO:0000256" key="1">
    <source>
        <dbReference type="SAM" id="Coils"/>
    </source>
</evidence>
<comment type="caution">
    <text evidence="4">The sequence shown here is derived from an EMBL/GenBank/DDBJ whole genome shotgun (WGS) entry which is preliminary data.</text>
</comment>
<dbReference type="EMBL" id="CAJJDN010000077">
    <property type="protein sequence ID" value="CAD8102252.1"/>
    <property type="molecule type" value="Genomic_DNA"/>
</dbReference>
<dbReference type="SMART" id="SM00298">
    <property type="entry name" value="CHROMO"/>
    <property type="match status" value="1"/>
</dbReference>
<feature type="coiled-coil region" evidence="1">
    <location>
        <begin position="470"/>
        <end position="497"/>
    </location>
</feature>
<protein>
    <recommendedName>
        <fullName evidence="3">Chromo domain-containing protein</fullName>
    </recommendedName>
</protein>
<evidence type="ECO:0000313" key="5">
    <source>
        <dbReference type="Proteomes" id="UP000692954"/>
    </source>
</evidence>
<feature type="region of interest" description="Disordered" evidence="2">
    <location>
        <begin position="239"/>
        <end position="277"/>
    </location>
</feature>
<evidence type="ECO:0000256" key="2">
    <source>
        <dbReference type="SAM" id="MobiDB-lite"/>
    </source>
</evidence>
<evidence type="ECO:0000259" key="3">
    <source>
        <dbReference type="PROSITE" id="PS50013"/>
    </source>
</evidence>
<dbReference type="PROSITE" id="PS50013">
    <property type="entry name" value="CHROMO_2"/>
    <property type="match status" value="1"/>
</dbReference>
<dbReference type="OrthoDB" id="310152at2759"/>